<evidence type="ECO:0000313" key="2">
    <source>
        <dbReference type="EMBL" id="MBM6660238.1"/>
    </source>
</evidence>
<name>A0A938WKD4_9BACT</name>
<dbReference type="AlphaFoldDB" id="A0A938WKD4"/>
<organism evidence="2 3">
    <name type="scientific">Marseilla massiliensis</name>
    <dbReference type="NCBI Taxonomy" id="1841864"/>
    <lineage>
        <taxon>Bacteria</taxon>
        <taxon>Pseudomonadati</taxon>
        <taxon>Bacteroidota</taxon>
        <taxon>Bacteroidia</taxon>
        <taxon>Bacteroidales</taxon>
        <taxon>Prevotellaceae</taxon>
        <taxon>Marseilla</taxon>
    </lineage>
</organism>
<reference evidence="2 3" key="1">
    <citation type="journal article" date="2021" name="Sci. Rep.">
        <title>The distribution of antibiotic resistance genes in chicken gut microbiota commensals.</title>
        <authorList>
            <person name="Juricova H."/>
            <person name="Matiasovicova J."/>
            <person name="Kubasova T."/>
            <person name="Cejkova D."/>
            <person name="Rychlik I."/>
        </authorList>
    </citation>
    <scope>NUCLEOTIDE SEQUENCE [LARGE SCALE GENOMIC DNA]</scope>
    <source>
        <strain evidence="2 3">An819</strain>
    </source>
</reference>
<keyword evidence="1" id="KW-1133">Transmembrane helix</keyword>
<feature type="transmembrane region" description="Helical" evidence="1">
    <location>
        <begin position="51"/>
        <end position="68"/>
    </location>
</feature>
<keyword evidence="1" id="KW-0812">Transmembrane</keyword>
<dbReference type="EMBL" id="JACJJL010000001">
    <property type="protein sequence ID" value="MBM6660238.1"/>
    <property type="molecule type" value="Genomic_DNA"/>
</dbReference>
<evidence type="ECO:0000256" key="1">
    <source>
        <dbReference type="SAM" id="Phobius"/>
    </source>
</evidence>
<evidence type="ECO:0000313" key="3">
    <source>
        <dbReference type="Proteomes" id="UP000764045"/>
    </source>
</evidence>
<gene>
    <name evidence="2" type="ORF">H6B30_00465</name>
</gene>
<dbReference type="Proteomes" id="UP000764045">
    <property type="component" value="Unassembled WGS sequence"/>
</dbReference>
<protein>
    <submittedName>
        <fullName evidence="2">Uncharacterized protein</fullName>
    </submittedName>
</protein>
<comment type="caution">
    <text evidence="2">The sequence shown here is derived from an EMBL/GenBank/DDBJ whole genome shotgun (WGS) entry which is preliminary data.</text>
</comment>
<keyword evidence="1" id="KW-0472">Membrane</keyword>
<sequence length="109" mass="11768">MGELGELGVLGGLGELGELGGLGVLGELGVLATSSSKCSFMALCRKANSSWLFFYWLICMVFAAWAYFLKKKALLLLDFGYICILCLTILMLTKSMSYAECFLTAVGTL</sequence>
<feature type="transmembrane region" description="Helical" evidence="1">
    <location>
        <begin position="74"/>
        <end position="93"/>
    </location>
</feature>
<proteinExistence type="predicted"/>
<keyword evidence="3" id="KW-1185">Reference proteome</keyword>
<dbReference type="RefSeq" id="WP_205106813.1">
    <property type="nucleotide sequence ID" value="NZ_JACJJL010000001.1"/>
</dbReference>
<accession>A0A938WKD4</accession>